<dbReference type="GO" id="GO:0005886">
    <property type="term" value="C:plasma membrane"/>
    <property type="evidence" value="ECO:0007669"/>
    <property type="project" value="UniProtKB-SubCell"/>
</dbReference>
<keyword evidence="11" id="KW-0067">ATP-binding</keyword>
<dbReference type="SFLD" id="SFLDG00002">
    <property type="entry name" value="C1.7:_P-type_atpase_like"/>
    <property type="match status" value="1"/>
</dbReference>
<evidence type="ECO:0000256" key="8">
    <source>
        <dbReference type="ARBA" id="ARBA00022553"/>
    </source>
</evidence>
<evidence type="ECO:0000256" key="2">
    <source>
        <dbReference type="ARBA" id="ARBA00004429"/>
    </source>
</evidence>
<proteinExistence type="inferred from homology"/>
<dbReference type="SUPFAM" id="SSF81653">
    <property type="entry name" value="Calcium ATPase, transduction domain A"/>
    <property type="match status" value="1"/>
</dbReference>
<keyword evidence="18" id="KW-0175">Coiled coil</keyword>
<feature type="domain" description="Cation-transporting P-type ATPase N-terminal" evidence="20">
    <location>
        <begin position="36"/>
        <end position="110"/>
    </location>
</feature>
<dbReference type="InterPro" id="IPR001757">
    <property type="entry name" value="P_typ_ATPase"/>
</dbReference>
<dbReference type="Pfam" id="PF00689">
    <property type="entry name" value="Cation_ATPase_C"/>
    <property type="match status" value="1"/>
</dbReference>
<dbReference type="HOGENOM" id="CLU_002360_6_3_14"/>
<evidence type="ECO:0000256" key="12">
    <source>
        <dbReference type="ARBA" id="ARBA00022842"/>
    </source>
</evidence>
<dbReference type="NCBIfam" id="NF011702">
    <property type="entry name" value="PRK15122.1"/>
    <property type="match status" value="1"/>
</dbReference>
<evidence type="ECO:0000256" key="7">
    <source>
        <dbReference type="ARBA" id="ARBA00022519"/>
    </source>
</evidence>
<dbReference type="GO" id="GO:0015444">
    <property type="term" value="F:P-type magnesium transporter activity"/>
    <property type="evidence" value="ECO:0007669"/>
    <property type="project" value="UniProtKB-EC"/>
</dbReference>
<dbReference type="InterPro" id="IPR023298">
    <property type="entry name" value="ATPase_P-typ_TM_dom_sf"/>
</dbReference>
<evidence type="ECO:0000256" key="14">
    <source>
        <dbReference type="ARBA" id="ARBA00022989"/>
    </source>
</evidence>
<dbReference type="SMART" id="SM00831">
    <property type="entry name" value="Cation_ATPase_N"/>
    <property type="match status" value="1"/>
</dbReference>
<dbReference type="InterPro" id="IPR018303">
    <property type="entry name" value="ATPase_P-typ_P_site"/>
</dbReference>
<dbReference type="Pfam" id="PF00122">
    <property type="entry name" value="E1-E2_ATPase"/>
    <property type="match status" value="1"/>
</dbReference>
<comment type="function">
    <text evidence="1">Mediates magnesium influx to the cytosol.</text>
</comment>
<evidence type="ECO:0000256" key="18">
    <source>
        <dbReference type="SAM" id="Coils"/>
    </source>
</evidence>
<keyword evidence="15 19" id="KW-0472">Membrane</keyword>
<feature type="transmembrane region" description="Helical" evidence="19">
    <location>
        <begin position="289"/>
        <end position="309"/>
    </location>
</feature>
<dbReference type="SFLD" id="SFLDS00003">
    <property type="entry name" value="Haloacid_Dehalogenase"/>
    <property type="match status" value="1"/>
</dbReference>
<dbReference type="CDD" id="cd02077">
    <property type="entry name" value="P-type_ATPase_Mg"/>
    <property type="match status" value="1"/>
</dbReference>
<evidence type="ECO:0000256" key="19">
    <source>
        <dbReference type="SAM" id="Phobius"/>
    </source>
</evidence>
<keyword evidence="22" id="KW-1185">Reference proteome</keyword>
<dbReference type="SFLD" id="SFLDF00027">
    <property type="entry name" value="p-type_atpase"/>
    <property type="match status" value="1"/>
</dbReference>
<dbReference type="Pfam" id="PF13246">
    <property type="entry name" value="Cation_ATPase"/>
    <property type="match status" value="1"/>
</dbReference>
<dbReference type="NCBIfam" id="TIGR01524">
    <property type="entry name" value="ATPase-IIIB_Mg"/>
    <property type="match status" value="1"/>
</dbReference>
<dbReference type="EC" id="7.2.2.14" evidence="4"/>
<dbReference type="InterPro" id="IPR004014">
    <property type="entry name" value="ATPase_P-typ_cation-transptr_N"/>
</dbReference>
<keyword evidence="8" id="KW-0597">Phosphoprotein</keyword>
<dbReference type="PRINTS" id="PR01836">
    <property type="entry name" value="MGATPASE"/>
</dbReference>
<evidence type="ECO:0000256" key="3">
    <source>
        <dbReference type="ARBA" id="ARBA00008746"/>
    </source>
</evidence>
<dbReference type="InterPro" id="IPR044492">
    <property type="entry name" value="P_typ_ATPase_HD_dom"/>
</dbReference>
<dbReference type="SUPFAM" id="SSF56784">
    <property type="entry name" value="HAD-like"/>
    <property type="match status" value="1"/>
</dbReference>
<feature type="transmembrane region" description="Helical" evidence="19">
    <location>
        <begin position="708"/>
        <end position="730"/>
    </location>
</feature>
<dbReference type="Pfam" id="PF00690">
    <property type="entry name" value="Cation_ATPase_N"/>
    <property type="match status" value="1"/>
</dbReference>
<feature type="transmembrane region" description="Helical" evidence="19">
    <location>
        <begin position="86"/>
        <end position="111"/>
    </location>
</feature>
<dbReference type="NCBIfam" id="TIGR01494">
    <property type="entry name" value="ATPase_P-type"/>
    <property type="match status" value="2"/>
</dbReference>
<dbReference type="InterPro" id="IPR006415">
    <property type="entry name" value="P-type_ATPase_IIIB"/>
</dbReference>
<evidence type="ECO:0000256" key="13">
    <source>
        <dbReference type="ARBA" id="ARBA00022967"/>
    </source>
</evidence>
<keyword evidence="6" id="KW-1003">Cell membrane</keyword>
<evidence type="ECO:0000256" key="15">
    <source>
        <dbReference type="ARBA" id="ARBA00023136"/>
    </source>
</evidence>
<dbReference type="eggNOG" id="COG0474">
    <property type="taxonomic scope" value="Bacteria"/>
</dbReference>
<feature type="coiled-coil region" evidence="18">
    <location>
        <begin position="425"/>
        <end position="452"/>
    </location>
</feature>
<dbReference type="PANTHER" id="PTHR42861">
    <property type="entry name" value="CALCIUM-TRANSPORTING ATPASE"/>
    <property type="match status" value="1"/>
</dbReference>
<dbReference type="Gene3D" id="1.20.1110.10">
    <property type="entry name" value="Calcium-transporting ATPase, transmembrane domain"/>
    <property type="match status" value="1"/>
</dbReference>
<dbReference type="Gene3D" id="3.40.1110.10">
    <property type="entry name" value="Calcium-transporting ATPase, cytoplasmic domain N"/>
    <property type="match status" value="1"/>
</dbReference>
<dbReference type="PROSITE" id="PS00154">
    <property type="entry name" value="ATPASE_E1_E2"/>
    <property type="match status" value="1"/>
</dbReference>
<comment type="catalytic activity">
    <reaction evidence="17">
        <text>Mg(2+)(out) + ATP + H2O = Mg(2+)(in) + ADP + phosphate + H(+)</text>
        <dbReference type="Rhea" id="RHEA:10260"/>
        <dbReference type="ChEBI" id="CHEBI:15377"/>
        <dbReference type="ChEBI" id="CHEBI:15378"/>
        <dbReference type="ChEBI" id="CHEBI:18420"/>
        <dbReference type="ChEBI" id="CHEBI:30616"/>
        <dbReference type="ChEBI" id="CHEBI:43474"/>
        <dbReference type="ChEBI" id="CHEBI:456216"/>
        <dbReference type="EC" id="7.2.2.14"/>
    </reaction>
</comment>
<gene>
    <name evidence="21" type="ordered locus">MBIO_0835</name>
</gene>
<keyword evidence="14 19" id="KW-1133">Transmembrane helix</keyword>
<evidence type="ECO:0000256" key="9">
    <source>
        <dbReference type="ARBA" id="ARBA00022692"/>
    </source>
</evidence>
<dbReference type="InterPro" id="IPR036412">
    <property type="entry name" value="HAD-like_sf"/>
</dbReference>
<dbReference type="GO" id="GO:0016887">
    <property type="term" value="F:ATP hydrolysis activity"/>
    <property type="evidence" value="ECO:0007669"/>
    <property type="project" value="InterPro"/>
</dbReference>
<evidence type="ECO:0000313" key="22">
    <source>
        <dbReference type="Proteomes" id="UP000006810"/>
    </source>
</evidence>
<comment type="subcellular location">
    <subcellularLocation>
        <location evidence="2">Cell inner membrane</location>
        <topology evidence="2">Multi-pass membrane protein</topology>
    </subcellularLocation>
</comment>
<feature type="transmembrane region" description="Helical" evidence="19">
    <location>
        <begin position="736"/>
        <end position="757"/>
    </location>
</feature>
<evidence type="ECO:0000256" key="6">
    <source>
        <dbReference type="ARBA" id="ARBA00022475"/>
    </source>
</evidence>
<keyword evidence="12" id="KW-0460">Magnesium</keyword>
<feature type="transmembrane region" description="Helical" evidence="19">
    <location>
        <begin position="887"/>
        <end position="906"/>
    </location>
</feature>
<comment type="similarity">
    <text evidence="3">Belongs to the cation transport ATPase (P-type) (TC 3.A.3) family. Type IIIB subfamily.</text>
</comment>
<keyword evidence="7" id="KW-0997">Cell inner membrane</keyword>
<feature type="transmembrane region" description="Helical" evidence="19">
    <location>
        <begin position="321"/>
        <end position="346"/>
    </location>
</feature>
<feature type="transmembrane region" description="Helical" evidence="19">
    <location>
        <begin position="821"/>
        <end position="839"/>
    </location>
</feature>
<evidence type="ECO:0000256" key="10">
    <source>
        <dbReference type="ARBA" id="ARBA00022741"/>
    </source>
</evidence>
<evidence type="ECO:0000313" key="21">
    <source>
        <dbReference type="EMBL" id="BAH70100.1"/>
    </source>
</evidence>
<sequence>MINNIYYLNGREVIMKKTVKNKKNNEALIIKNRLVEAANMNQNEIYEKYNSSNLGITKNEIIEENKENYGVNKLSKKKRGGVLKRIWDSFFNPFSLILILLSIVSLITDIILPLTKGEKSEPWTVSIILTMVIISGILHFVEETRSSASAEKLVKMIQTTTRVERNGVAYEIPLEEVVVGDIVVLAAGDIIPADVRILSATDLFVSQSQLTGESDSIEKFPNLVPNYDYDNVTDYHNLAFMGSNVISGSAKAMVVVTGDQTYIGQVAQKINEKAPKTDFEKGIKSISWLLIKIMLVAVPLVLIITGTRASIKGEHEKWVDALLFAISVAIGLTPEMLPMIITSTLAKGAMSMSKKQTIVKSLNSIQNFGAMDIFCTDKTGTLTLDQVVLERHLDVRGLENIKVLKYGFLNSYYQTGLKNLLDISIINKTDELSDVEMELRSLEEIYKKVDEIPFDFIRKRMSVVVKSIKSDKTQLITKGAVEEILSICSKLEYKGEVVDLDEKMIQKVLKQVDKLNDEGMRVIAMARKSNPSQVGKFGVADEKDMILIGYLAFLDPPKESTKSAVENLHNLGVEVKILTGDNARVTRAICAQVGIPTDKIMLGKDLMELSDEELQKVANEYNIYAKLSPDQKARVITALRANGHVVGYMGDGINDAPAMKVADVSISVDTAVDIAKESANIILLEKDLNVLATGITEGRKTYANMNKYVKMTVSSNFGNIISMILASILIPFVPLMAIQVLFLNLIYDFACGTIPWDKVDKELITKPRKWNAKSILRFMLWFGPVSSIVDILSFILLYYVFIPYAHPSVAKDSEQFKMLFWTGWFIISMWTQSLVIHFIRTEKAAFIQSKPAFILLFFSIFGSVLITITPYIPGLNTALKVTQLNPWFYGFLVGSIALYISLVLIVKKIYIIKYNELL</sequence>
<evidence type="ECO:0000256" key="11">
    <source>
        <dbReference type="ARBA" id="ARBA00022840"/>
    </source>
</evidence>
<dbReference type="InterPro" id="IPR023214">
    <property type="entry name" value="HAD_sf"/>
</dbReference>
<keyword evidence="13" id="KW-1278">Translocase</keyword>
<dbReference type="InterPro" id="IPR008250">
    <property type="entry name" value="ATPase_P-typ_transduc_dom_A_sf"/>
</dbReference>
<dbReference type="GO" id="GO:0005524">
    <property type="term" value="F:ATP binding"/>
    <property type="evidence" value="ECO:0007669"/>
    <property type="project" value="UniProtKB-KW"/>
</dbReference>
<dbReference type="Gene3D" id="2.70.150.10">
    <property type="entry name" value="Calcium-transporting ATPase, cytoplasmic transduction domain A"/>
    <property type="match status" value="1"/>
</dbReference>
<evidence type="ECO:0000259" key="20">
    <source>
        <dbReference type="SMART" id="SM00831"/>
    </source>
</evidence>
<dbReference type="Gene3D" id="3.40.50.1000">
    <property type="entry name" value="HAD superfamily/HAD-like"/>
    <property type="match status" value="1"/>
</dbReference>
<feature type="transmembrane region" description="Helical" evidence="19">
    <location>
        <begin position="778"/>
        <end position="801"/>
    </location>
</feature>
<feature type="transmembrane region" description="Helical" evidence="19">
    <location>
        <begin position="851"/>
        <end position="872"/>
    </location>
</feature>
<name>C4XG28_MYCFP</name>
<dbReference type="KEGG" id="mfp:MBIO_0835"/>
<dbReference type="InterPro" id="IPR006068">
    <property type="entry name" value="ATPase_P-typ_cation-transptr_C"/>
</dbReference>
<reference evidence="21 22" key="1">
    <citation type="journal article" date="2009" name="Curr. Microbiol.">
        <title>Molecular cloning and expression of a novel cholinephosphotransferase involved in glycoglycerophospholipid biosynthesis of Mycoplasma fermentans.</title>
        <authorList>
            <person name="Ishida N."/>
            <person name="Irikura D."/>
            <person name="Matsuda K."/>
            <person name="Sato S."/>
            <person name="Asano K."/>
        </authorList>
    </citation>
    <scope>NUCLEOTIDE SEQUENCE [LARGE SCALE GENOMIC DNA]</scope>
    <source>
        <strain evidence="22">ATCC 19989 / NBRC 14854 / NCTC 10117 / PG18</strain>
    </source>
</reference>
<dbReference type="EMBL" id="AP009608">
    <property type="protein sequence ID" value="BAH70100.1"/>
    <property type="molecule type" value="Genomic_DNA"/>
</dbReference>
<protein>
    <recommendedName>
        <fullName evidence="5">Magnesium-transporting ATPase, P-type 1</fullName>
        <ecNumber evidence="4">7.2.2.14</ecNumber>
    </recommendedName>
    <alternativeName>
        <fullName evidence="16">Mg(2+) transport ATPase, P-type 1</fullName>
    </alternativeName>
</protein>
<accession>C4XG28</accession>
<dbReference type="Proteomes" id="UP000006810">
    <property type="component" value="Chromosome"/>
</dbReference>
<dbReference type="AlphaFoldDB" id="C4XG28"/>
<dbReference type="InterPro" id="IPR023299">
    <property type="entry name" value="ATPase_P-typ_cyto_dom_N"/>
</dbReference>
<keyword evidence="9 19" id="KW-0812">Transmembrane</keyword>
<organism evidence="21 22">
    <name type="scientific">Mycoplasmopsis fermentans (strain ATCC 19989 / NBRC 14854 / NCTC 10117 / PG18)</name>
    <name type="common">Mycoplasma fermentans</name>
    <dbReference type="NCBI Taxonomy" id="496833"/>
    <lineage>
        <taxon>Bacteria</taxon>
        <taxon>Bacillati</taxon>
        <taxon>Mycoplasmatota</taxon>
        <taxon>Mycoplasmoidales</taxon>
        <taxon>Metamycoplasmataceae</taxon>
        <taxon>Mycoplasmopsis</taxon>
    </lineage>
</organism>
<evidence type="ECO:0000256" key="16">
    <source>
        <dbReference type="ARBA" id="ARBA00029806"/>
    </source>
</evidence>
<feature type="transmembrane region" description="Helical" evidence="19">
    <location>
        <begin position="123"/>
        <end position="141"/>
    </location>
</feature>
<keyword evidence="10" id="KW-0547">Nucleotide-binding</keyword>
<dbReference type="SUPFAM" id="SSF81665">
    <property type="entry name" value="Calcium ATPase, transmembrane domain M"/>
    <property type="match status" value="1"/>
</dbReference>
<evidence type="ECO:0000256" key="5">
    <source>
        <dbReference type="ARBA" id="ARBA00013555"/>
    </source>
</evidence>
<evidence type="ECO:0000256" key="4">
    <source>
        <dbReference type="ARBA" id="ARBA00012786"/>
    </source>
</evidence>
<dbReference type="InterPro" id="IPR059000">
    <property type="entry name" value="ATPase_P-type_domA"/>
</dbReference>
<evidence type="ECO:0000256" key="17">
    <source>
        <dbReference type="ARBA" id="ARBA00047295"/>
    </source>
</evidence>
<evidence type="ECO:0000256" key="1">
    <source>
        <dbReference type="ARBA" id="ARBA00003954"/>
    </source>
</evidence>
<dbReference type="PATRIC" id="fig|496833.3.peg.432"/>